<dbReference type="OrthoDB" id="4966223at2"/>
<dbReference type="STRING" id="445961.IW15_12310"/>
<dbReference type="InterPro" id="IPR016181">
    <property type="entry name" value="Acyl_CoA_acyltransferase"/>
</dbReference>
<dbReference type="Proteomes" id="UP000028705">
    <property type="component" value="Unassembled WGS sequence"/>
</dbReference>
<accession>A0A086A6M1</accession>
<dbReference type="Gene3D" id="3.40.630.30">
    <property type="match status" value="1"/>
</dbReference>
<protein>
    <submittedName>
        <fullName evidence="2">GNAT family acetyltransferase</fullName>
    </submittedName>
</protein>
<gene>
    <name evidence="2" type="ORF">IW15_12310</name>
</gene>
<dbReference type="CDD" id="cd04301">
    <property type="entry name" value="NAT_SF"/>
    <property type="match status" value="1"/>
</dbReference>
<dbReference type="RefSeq" id="WP_034711489.1">
    <property type="nucleotide sequence ID" value="NZ_JPRH01000004.1"/>
</dbReference>
<dbReference type="Pfam" id="PF00583">
    <property type="entry name" value="Acetyltransf_1"/>
    <property type="match status" value="1"/>
</dbReference>
<dbReference type="AlphaFoldDB" id="A0A086A6M1"/>
<evidence type="ECO:0000259" key="1">
    <source>
        <dbReference type="PROSITE" id="PS51186"/>
    </source>
</evidence>
<dbReference type="EMBL" id="JPRH01000004">
    <property type="protein sequence ID" value="KFF12335.1"/>
    <property type="molecule type" value="Genomic_DNA"/>
</dbReference>
<evidence type="ECO:0000313" key="2">
    <source>
        <dbReference type="EMBL" id="KFF12335.1"/>
    </source>
</evidence>
<dbReference type="eggNOG" id="COG0454">
    <property type="taxonomic scope" value="Bacteria"/>
</dbReference>
<reference evidence="2 3" key="1">
    <citation type="submission" date="2014-07" db="EMBL/GenBank/DDBJ databases">
        <title>Genome of Chryseobacterium soli DSM 19298.</title>
        <authorList>
            <person name="Stropko S.J."/>
            <person name="Pipes S.E."/>
            <person name="Newman J."/>
        </authorList>
    </citation>
    <scope>NUCLEOTIDE SEQUENCE [LARGE SCALE GENOMIC DNA]</scope>
    <source>
        <strain evidence="2 3">DSM 19298</strain>
    </source>
</reference>
<dbReference type="GO" id="GO:0016747">
    <property type="term" value="F:acyltransferase activity, transferring groups other than amino-acyl groups"/>
    <property type="evidence" value="ECO:0007669"/>
    <property type="project" value="InterPro"/>
</dbReference>
<keyword evidence="2" id="KW-0808">Transferase</keyword>
<comment type="caution">
    <text evidence="2">The sequence shown here is derived from an EMBL/GenBank/DDBJ whole genome shotgun (WGS) entry which is preliminary data.</text>
</comment>
<proteinExistence type="predicted"/>
<dbReference type="InterPro" id="IPR000182">
    <property type="entry name" value="GNAT_dom"/>
</dbReference>
<name>A0A086A6M1_9FLAO</name>
<feature type="domain" description="N-acetyltransferase" evidence="1">
    <location>
        <begin position="46"/>
        <end position="220"/>
    </location>
</feature>
<evidence type="ECO:0000313" key="3">
    <source>
        <dbReference type="Proteomes" id="UP000028705"/>
    </source>
</evidence>
<organism evidence="2 3">
    <name type="scientific">Chryseobacterium soli</name>
    <dbReference type="NCBI Taxonomy" id="445961"/>
    <lineage>
        <taxon>Bacteria</taxon>
        <taxon>Pseudomonadati</taxon>
        <taxon>Bacteroidota</taxon>
        <taxon>Flavobacteriia</taxon>
        <taxon>Flavobacteriales</taxon>
        <taxon>Weeksellaceae</taxon>
        <taxon>Chryseobacterium group</taxon>
        <taxon>Chryseobacterium</taxon>
    </lineage>
</organism>
<dbReference type="SUPFAM" id="SSF55729">
    <property type="entry name" value="Acyl-CoA N-acyltransferases (Nat)"/>
    <property type="match status" value="1"/>
</dbReference>
<keyword evidence="3" id="KW-1185">Reference proteome</keyword>
<sequence>MKNTVSKDTIEKWLKGWSLSRQLPPPIAYKSGFKVEVGYPNQKTRYVFPTLNDDFIQLISSINDPWVYLKVCASSEEVKSQISGKWEIQPQGYMMSCSHSMNISDSSLHHDYQLEYESYNSTCVIKIMTKDGELASTGRLVLVNDLAVYDRIYTDNKHQRKGLATFLMKELEKIALSKGVVNNFLVATEAGKPLYQSLGWKIESWYTSIVIPGIKPGSKR</sequence>
<dbReference type="PROSITE" id="PS51186">
    <property type="entry name" value="GNAT"/>
    <property type="match status" value="1"/>
</dbReference>